<evidence type="ECO:0000313" key="3">
    <source>
        <dbReference type="Proteomes" id="UP001515480"/>
    </source>
</evidence>
<evidence type="ECO:0008006" key="4">
    <source>
        <dbReference type="Google" id="ProtNLM"/>
    </source>
</evidence>
<feature type="chain" id="PRO_5044186553" description="Lipoprotein" evidence="1">
    <location>
        <begin position="19"/>
        <end position="203"/>
    </location>
</feature>
<protein>
    <recommendedName>
        <fullName evidence="4">Lipoprotein</fullName>
    </recommendedName>
</protein>
<sequence>MPALTLGVVLLLLPTGGCLHTASIPAIRARRDLAERRAGTPLMLDDAELMASLRARLETDSPVPLGIDDVGADSMGPSDVISRVMEAMRKGDFVALLGFSVKADGSVEDPLGQLSVGAFGSADELRGFLAKHERYSTLTKIEEWKPMGPPDMSSMSRKAAQKLLVKRDGGNWEDLFINMQLADSKVTGKRWLITSIYKQGFAQ</sequence>
<organism evidence="2 3">
    <name type="scientific">Prymnesium parvum</name>
    <name type="common">Toxic golden alga</name>
    <dbReference type="NCBI Taxonomy" id="97485"/>
    <lineage>
        <taxon>Eukaryota</taxon>
        <taxon>Haptista</taxon>
        <taxon>Haptophyta</taxon>
        <taxon>Prymnesiophyceae</taxon>
        <taxon>Prymnesiales</taxon>
        <taxon>Prymnesiaceae</taxon>
        <taxon>Prymnesium</taxon>
    </lineage>
</organism>
<accession>A0AB34J2Q5</accession>
<proteinExistence type="predicted"/>
<dbReference type="Proteomes" id="UP001515480">
    <property type="component" value="Unassembled WGS sequence"/>
</dbReference>
<keyword evidence="3" id="KW-1185">Reference proteome</keyword>
<dbReference type="EMBL" id="JBGBPQ010000015">
    <property type="protein sequence ID" value="KAL1510442.1"/>
    <property type="molecule type" value="Genomic_DNA"/>
</dbReference>
<keyword evidence="1" id="KW-0732">Signal</keyword>
<dbReference type="AlphaFoldDB" id="A0AB34J2Q5"/>
<name>A0AB34J2Q5_PRYPA</name>
<evidence type="ECO:0000256" key="1">
    <source>
        <dbReference type="SAM" id="SignalP"/>
    </source>
</evidence>
<feature type="signal peptide" evidence="1">
    <location>
        <begin position="1"/>
        <end position="18"/>
    </location>
</feature>
<gene>
    <name evidence="2" type="ORF">AB1Y20_006749</name>
</gene>
<evidence type="ECO:0000313" key="2">
    <source>
        <dbReference type="EMBL" id="KAL1510442.1"/>
    </source>
</evidence>
<comment type="caution">
    <text evidence="2">The sequence shown here is derived from an EMBL/GenBank/DDBJ whole genome shotgun (WGS) entry which is preliminary data.</text>
</comment>
<reference evidence="2 3" key="1">
    <citation type="journal article" date="2024" name="Science">
        <title>Giant polyketide synthase enzymes in the biosynthesis of giant marine polyether toxins.</title>
        <authorList>
            <person name="Fallon T.R."/>
            <person name="Shende V.V."/>
            <person name="Wierzbicki I.H."/>
            <person name="Pendleton A.L."/>
            <person name="Watervoot N.F."/>
            <person name="Auber R.P."/>
            <person name="Gonzalez D.J."/>
            <person name="Wisecaver J.H."/>
            <person name="Moore B.S."/>
        </authorList>
    </citation>
    <scope>NUCLEOTIDE SEQUENCE [LARGE SCALE GENOMIC DNA]</scope>
    <source>
        <strain evidence="2 3">12B1</strain>
    </source>
</reference>